<evidence type="ECO:0000256" key="1">
    <source>
        <dbReference type="SAM" id="Phobius"/>
    </source>
</evidence>
<proteinExistence type="predicted"/>
<name>A0A1A8X4T2_PLAOA</name>
<dbReference type="VEuPathDB" id="PlasmoDB:PocGH01_00071700"/>
<gene>
    <name evidence="2" type="ORF">POVCU1_051170</name>
</gene>
<accession>A0A1A8X4T2</accession>
<organism evidence="2 3">
    <name type="scientific">Plasmodium ovale curtisi</name>
    <dbReference type="NCBI Taxonomy" id="864141"/>
    <lineage>
        <taxon>Eukaryota</taxon>
        <taxon>Sar</taxon>
        <taxon>Alveolata</taxon>
        <taxon>Apicomplexa</taxon>
        <taxon>Aconoidasida</taxon>
        <taxon>Haemosporida</taxon>
        <taxon>Plasmodiidae</taxon>
        <taxon>Plasmodium</taxon>
        <taxon>Plasmodium (Plasmodium)</taxon>
    </lineage>
</organism>
<reference evidence="3" key="1">
    <citation type="submission" date="2016-05" db="EMBL/GenBank/DDBJ databases">
        <authorList>
            <person name="Naeem Raeece"/>
        </authorList>
    </citation>
    <scope>NUCLEOTIDE SEQUENCE [LARGE SCALE GENOMIC DNA]</scope>
</reference>
<dbReference type="Pfam" id="PF05795">
    <property type="entry name" value="Plasmodium_Vir"/>
    <property type="match status" value="1"/>
</dbReference>
<sequence length="358" mass="42082">MATPNTSKCELPSEKHYNTLDSVEIKKSSENFCNIEEILNKYPDIKNFCMKFASNLEILKEKEKKKEEESFDIEKLCTYLKLWLNDYVINTVENKLVTTYITLLYKVLIQFNETNHLSNVNGCSPSIIFVSIDHFQKWKKMQDYNNNYKVLKGAFSNNEECMEDCTEACEDECEKICKDDCMENYCMYMLDITNIYKEFEYVCTKTTNQKCPDFWGNFKENYSSTSYIETICKEVYENLGYYKVKVSFGEQGEESYVEQYEATYMFSFFEKLIGYSIKKILFKSLHYSKYIVLPIVLILLFYFFMKKLSFFGSKIAPKADDMRKMWRNVQGVTNPATLLNPMKPPGGGNKMGLPYMSK</sequence>
<dbReference type="Proteomes" id="UP000078546">
    <property type="component" value="Unassembled WGS sequence"/>
</dbReference>
<feature type="transmembrane region" description="Helical" evidence="1">
    <location>
        <begin position="287"/>
        <end position="305"/>
    </location>
</feature>
<dbReference type="InterPro" id="IPR008780">
    <property type="entry name" value="Plasmodium_Vir"/>
</dbReference>
<protein>
    <submittedName>
        <fullName evidence="2">PIR Superfamily Protein</fullName>
    </submittedName>
</protein>
<evidence type="ECO:0000313" key="2">
    <source>
        <dbReference type="EMBL" id="SBS99184.1"/>
    </source>
</evidence>
<dbReference type="AlphaFoldDB" id="A0A1A8X4T2"/>
<evidence type="ECO:0000313" key="3">
    <source>
        <dbReference type="Proteomes" id="UP000078546"/>
    </source>
</evidence>
<keyword evidence="1" id="KW-0812">Transmembrane</keyword>
<keyword evidence="1" id="KW-1133">Transmembrane helix</keyword>
<dbReference type="EMBL" id="FLQV01001181">
    <property type="protein sequence ID" value="SBS99184.1"/>
    <property type="molecule type" value="Genomic_DNA"/>
</dbReference>
<keyword evidence="1" id="KW-0472">Membrane</keyword>